<feature type="domain" description="GFO/IDH/MocA-like oxidoreductase" evidence="4">
    <location>
        <begin position="193"/>
        <end position="305"/>
    </location>
</feature>
<evidence type="ECO:0000259" key="4">
    <source>
        <dbReference type="Pfam" id="PF22725"/>
    </source>
</evidence>
<gene>
    <name evidence="6" type="primary">LOC106175433</name>
</gene>
<dbReference type="GO" id="GO:0006740">
    <property type="term" value="P:NADPH regeneration"/>
    <property type="evidence" value="ECO:0007669"/>
    <property type="project" value="TreeGrafter"/>
</dbReference>
<dbReference type="OrthoDB" id="64915at2759"/>
<dbReference type="GO" id="GO:0000166">
    <property type="term" value="F:nucleotide binding"/>
    <property type="evidence" value="ECO:0007669"/>
    <property type="project" value="InterPro"/>
</dbReference>
<evidence type="ECO:0000313" key="6">
    <source>
        <dbReference type="RefSeq" id="XP_013412888.1"/>
    </source>
</evidence>
<evidence type="ECO:0000313" key="5">
    <source>
        <dbReference type="Proteomes" id="UP000085678"/>
    </source>
</evidence>
<dbReference type="GO" id="GO:0005737">
    <property type="term" value="C:cytoplasm"/>
    <property type="evidence" value="ECO:0007669"/>
    <property type="project" value="TreeGrafter"/>
</dbReference>
<reference evidence="6" key="1">
    <citation type="submission" date="2025-08" db="UniProtKB">
        <authorList>
            <consortium name="RefSeq"/>
        </authorList>
    </citation>
    <scope>IDENTIFICATION</scope>
    <source>
        <tissue evidence="6">Gonads</tissue>
    </source>
</reference>
<dbReference type="PANTHER" id="PTHR42840:SF3">
    <property type="entry name" value="BINDING ROSSMANN FOLD OXIDOREDUCTASE, PUTATIVE (AFU_ORTHOLOGUE AFUA_2G10240)-RELATED"/>
    <property type="match status" value="1"/>
</dbReference>
<dbReference type="RefSeq" id="XP_013412888.1">
    <property type="nucleotide sequence ID" value="XM_013557434.1"/>
</dbReference>
<keyword evidence="5" id="KW-1185">Reference proteome</keyword>
<name>A0A1S3JR54_LINAN</name>
<dbReference type="PANTHER" id="PTHR42840">
    <property type="entry name" value="NAD(P)-BINDING ROSSMANN-FOLD SUPERFAMILY PROTEIN-RELATED"/>
    <property type="match status" value="1"/>
</dbReference>
<dbReference type="KEGG" id="lak:106175433"/>
<evidence type="ECO:0000256" key="1">
    <source>
        <dbReference type="ARBA" id="ARBA00010928"/>
    </source>
</evidence>
<dbReference type="GeneID" id="106175433"/>
<dbReference type="InParanoid" id="A0A1S3JR54"/>
<organism evidence="5 6">
    <name type="scientific">Lingula anatina</name>
    <name type="common">Brachiopod</name>
    <name type="synonym">Lingula unguis</name>
    <dbReference type="NCBI Taxonomy" id="7574"/>
    <lineage>
        <taxon>Eukaryota</taxon>
        <taxon>Metazoa</taxon>
        <taxon>Spiralia</taxon>
        <taxon>Lophotrochozoa</taxon>
        <taxon>Brachiopoda</taxon>
        <taxon>Linguliformea</taxon>
        <taxon>Lingulata</taxon>
        <taxon>Lingulida</taxon>
        <taxon>Linguloidea</taxon>
        <taxon>Lingulidae</taxon>
        <taxon>Lingula</taxon>
    </lineage>
</organism>
<dbReference type="InterPro" id="IPR036291">
    <property type="entry name" value="NAD(P)-bd_dom_sf"/>
</dbReference>
<dbReference type="STRING" id="7574.A0A1S3JR54"/>
<feature type="domain" description="Gfo/Idh/MocA-like oxidoreductase N-terminal" evidence="3">
    <location>
        <begin position="56"/>
        <end position="175"/>
    </location>
</feature>
<protein>
    <submittedName>
        <fullName evidence="6">Uncharacterized protein LOC106175433 isoform X1</fullName>
    </submittedName>
</protein>
<keyword evidence="2" id="KW-0560">Oxidoreductase</keyword>
<dbReference type="Gene3D" id="3.40.50.720">
    <property type="entry name" value="NAD(P)-binding Rossmann-like Domain"/>
    <property type="match status" value="1"/>
</dbReference>
<accession>A0A1S3JR54</accession>
<dbReference type="Pfam" id="PF22725">
    <property type="entry name" value="GFO_IDH_MocA_C3"/>
    <property type="match status" value="1"/>
</dbReference>
<comment type="similarity">
    <text evidence="1">Belongs to the Gfo/Idh/MocA family.</text>
</comment>
<dbReference type="SUPFAM" id="SSF51735">
    <property type="entry name" value="NAD(P)-binding Rossmann-fold domains"/>
    <property type="match status" value="1"/>
</dbReference>
<dbReference type="SUPFAM" id="SSF55347">
    <property type="entry name" value="Glyceraldehyde-3-phosphate dehydrogenase-like, C-terminal domain"/>
    <property type="match status" value="1"/>
</dbReference>
<dbReference type="AlphaFoldDB" id="A0A1S3JR54"/>
<dbReference type="Proteomes" id="UP000085678">
    <property type="component" value="Unplaced"/>
</dbReference>
<dbReference type="Pfam" id="PF01408">
    <property type="entry name" value="GFO_IDH_MocA"/>
    <property type="match status" value="1"/>
</dbReference>
<proteinExistence type="inferred from homology"/>
<dbReference type="Gene3D" id="3.30.360.10">
    <property type="entry name" value="Dihydrodipicolinate Reductase, domain 2"/>
    <property type="match status" value="1"/>
</dbReference>
<dbReference type="InterPro" id="IPR000683">
    <property type="entry name" value="Gfo/Idh/MocA-like_OxRdtase_N"/>
</dbReference>
<dbReference type="GO" id="GO:0016491">
    <property type="term" value="F:oxidoreductase activity"/>
    <property type="evidence" value="ECO:0007669"/>
    <property type="project" value="UniProtKB-KW"/>
</dbReference>
<dbReference type="InterPro" id="IPR055170">
    <property type="entry name" value="GFO_IDH_MocA-like_dom"/>
</dbReference>
<evidence type="ECO:0000256" key="2">
    <source>
        <dbReference type="ARBA" id="ARBA00023002"/>
    </source>
</evidence>
<sequence length="407" mass="45118">MAVYLSVDIFGHPGQTFYVKPGGEKSAHCIVLGKIVPSGSKLSDEMECHSMKDPLGVALFGLGRAGMIHFLNLIRCYRVQLKYIIDLDIPKIKQLLIQYHQRHTVALTPEEAEKVYNDESVGAVFVCSPTFTHQEIVQNALRKGKGVFCEKPISQDIAGTEACYVESEKAGKPLFCSFNRRYDPSIRGVLNGIEEQNVGDIHMVKMCSRDSPLPPMSYLKISGGIFHDCAVHDIDVICWILHQYPVSVYAQGHAHIKAIAEMDDVDTVAITMKFPSGALAMIDLSRNASYGYDQRLEVFGTKGMLVSENQRCTGVQHSCTTGTSLAPMHFSFPQRYADSYVLAMEHFLNVMEEKEAMEITKESTLTISKIATACEESYKLGKPVELFLTQPEGPTLKSDTNGEMVTA</sequence>
<evidence type="ECO:0000259" key="3">
    <source>
        <dbReference type="Pfam" id="PF01408"/>
    </source>
</evidence>